<keyword evidence="2" id="KW-0732">Signal</keyword>
<feature type="compositionally biased region" description="Low complexity" evidence="1">
    <location>
        <begin position="59"/>
        <end position="69"/>
    </location>
</feature>
<dbReference type="InParanoid" id="E8N1F2"/>
<dbReference type="GO" id="GO:0016052">
    <property type="term" value="P:carbohydrate catabolic process"/>
    <property type="evidence" value="ECO:0007669"/>
    <property type="project" value="InterPro"/>
</dbReference>
<feature type="chain" id="PRO_5003225387" description="Carbohydrate-binding domain-containing protein" evidence="2">
    <location>
        <begin position="30"/>
        <end position="315"/>
    </location>
</feature>
<dbReference type="eggNOG" id="COG3868">
    <property type="taxonomic scope" value="Bacteria"/>
</dbReference>
<feature type="signal peptide" evidence="2">
    <location>
        <begin position="1"/>
        <end position="29"/>
    </location>
</feature>
<dbReference type="EMBL" id="AP012029">
    <property type="protein sequence ID" value="BAJ64895.1"/>
    <property type="molecule type" value="Genomic_DNA"/>
</dbReference>
<sequence>MKRLRLLIPVFALLAVMLACNFPSFGRQAQTPTLPPLEQTLAALYQTASAIPPTPTFPPVATATSAPQVSPTPLPPTATVVPPTAVPPTPAPPTPTSPPRRSVVSNATFMSPAPTLDGDWSEWKKVAKEYPATNVVFGKSEWQNEDDLAGSYYVGWDNTYLYLAVKVRDDRYVQTSSGEMLYKGDSIELLLDTDLLGDFSSDRLNGDDFQLGFALGRPEIASGNPETYVWYPSSKSGAPSGVKIAARYEGAIYRAEIAIPWTVFGITPSRGMRLGFALSVSDNDLPGNAVQQSMVSSAPRRALTDPTTWGEVVLK</sequence>
<dbReference type="Pfam" id="PF06452">
    <property type="entry name" value="CBM9_1"/>
    <property type="match status" value="1"/>
</dbReference>
<dbReference type="RefSeq" id="WP_013561240.1">
    <property type="nucleotide sequence ID" value="NC_014960.1"/>
</dbReference>
<organism evidence="4 5">
    <name type="scientific">Anaerolinea thermophila (strain DSM 14523 / JCM 11388 / NBRC 100420 / UNI-1)</name>
    <dbReference type="NCBI Taxonomy" id="926569"/>
    <lineage>
        <taxon>Bacteria</taxon>
        <taxon>Bacillati</taxon>
        <taxon>Chloroflexota</taxon>
        <taxon>Anaerolineae</taxon>
        <taxon>Anaerolineales</taxon>
        <taxon>Anaerolineaceae</taxon>
        <taxon>Anaerolinea</taxon>
    </lineage>
</organism>
<reference evidence="4 5" key="1">
    <citation type="submission" date="2010-12" db="EMBL/GenBank/DDBJ databases">
        <title>Whole genome sequence of Anaerolinea thermophila UNI-1.</title>
        <authorList>
            <person name="Narita-Yamada S."/>
            <person name="Kishi E."/>
            <person name="Watanabe Y."/>
            <person name="Takasaki K."/>
            <person name="Ankai A."/>
            <person name="Oguchi A."/>
            <person name="Fukui S."/>
            <person name="Takahashi M."/>
            <person name="Yashiro I."/>
            <person name="Hosoyama A."/>
            <person name="Sekiguchi Y."/>
            <person name="Hanada S."/>
            <person name="Fujita N."/>
        </authorList>
    </citation>
    <scope>NUCLEOTIDE SEQUENCE [LARGE SCALE GENOMIC DNA]</scope>
    <source>
        <strain evidence="5">DSM 14523 / JCM 11388 / NBRC 100420 / UNI-1</strain>
    </source>
</reference>
<dbReference type="Proteomes" id="UP000008922">
    <property type="component" value="Chromosome"/>
</dbReference>
<evidence type="ECO:0000256" key="1">
    <source>
        <dbReference type="SAM" id="MobiDB-lite"/>
    </source>
</evidence>
<protein>
    <recommendedName>
        <fullName evidence="3">Carbohydrate-binding domain-containing protein</fullName>
    </recommendedName>
</protein>
<proteinExistence type="predicted"/>
<feature type="domain" description="Carbohydrate-binding" evidence="3">
    <location>
        <begin position="122"/>
        <end position="315"/>
    </location>
</feature>
<feature type="compositionally biased region" description="Pro residues" evidence="1">
    <location>
        <begin position="84"/>
        <end position="98"/>
    </location>
</feature>
<name>E8N1F2_ANATU</name>
<dbReference type="KEGG" id="atm:ANT_28690"/>
<dbReference type="PROSITE" id="PS51257">
    <property type="entry name" value="PROKAR_LIPOPROTEIN"/>
    <property type="match status" value="1"/>
</dbReference>
<dbReference type="AlphaFoldDB" id="E8N1F2"/>
<keyword evidence="5" id="KW-1185">Reference proteome</keyword>
<dbReference type="STRING" id="926569.ANT_28690"/>
<evidence type="ECO:0000313" key="4">
    <source>
        <dbReference type="EMBL" id="BAJ64895.1"/>
    </source>
</evidence>
<dbReference type="Gene3D" id="2.60.40.1190">
    <property type="match status" value="1"/>
</dbReference>
<feature type="region of interest" description="Disordered" evidence="1">
    <location>
        <begin position="56"/>
        <end position="105"/>
    </location>
</feature>
<dbReference type="GO" id="GO:0004553">
    <property type="term" value="F:hydrolase activity, hydrolyzing O-glycosyl compounds"/>
    <property type="evidence" value="ECO:0007669"/>
    <property type="project" value="InterPro"/>
</dbReference>
<evidence type="ECO:0000259" key="3">
    <source>
        <dbReference type="Pfam" id="PF06452"/>
    </source>
</evidence>
<dbReference type="InterPro" id="IPR010502">
    <property type="entry name" value="Carb-bd_dom_fam9"/>
</dbReference>
<dbReference type="OrthoDB" id="160168at2"/>
<dbReference type="HOGENOM" id="CLU_881781_0_0_0"/>
<dbReference type="SUPFAM" id="SSF49344">
    <property type="entry name" value="CBD9-like"/>
    <property type="match status" value="1"/>
</dbReference>
<gene>
    <name evidence="4" type="ordered locus">ANT_28690</name>
</gene>
<accession>E8N1F2</accession>
<evidence type="ECO:0000256" key="2">
    <source>
        <dbReference type="SAM" id="SignalP"/>
    </source>
</evidence>
<dbReference type="GO" id="GO:0030246">
    <property type="term" value="F:carbohydrate binding"/>
    <property type="evidence" value="ECO:0007669"/>
    <property type="project" value="InterPro"/>
</dbReference>
<evidence type="ECO:0000313" key="5">
    <source>
        <dbReference type="Proteomes" id="UP000008922"/>
    </source>
</evidence>